<protein>
    <submittedName>
        <fullName evidence="2">Uncharacterized protein</fullName>
    </submittedName>
</protein>
<evidence type="ECO:0000313" key="2">
    <source>
        <dbReference type="EMBL" id="XDQ63644.1"/>
    </source>
</evidence>
<dbReference type="AlphaFoldDB" id="A0AB39S950"/>
<organism evidence="2">
    <name type="scientific">Streptomyces sp. R35</name>
    <dbReference type="NCBI Taxonomy" id="3238630"/>
    <lineage>
        <taxon>Bacteria</taxon>
        <taxon>Bacillati</taxon>
        <taxon>Actinomycetota</taxon>
        <taxon>Actinomycetes</taxon>
        <taxon>Kitasatosporales</taxon>
        <taxon>Streptomycetaceae</taxon>
        <taxon>Streptomyces</taxon>
    </lineage>
</organism>
<name>A0AB39S950_9ACTN</name>
<proteinExistence type="predicted"/>
<feature type="compositionally biased region" description="Low complexity" evidence="1">
    <location>
        <begin position="9"/>
        <end position="18"/>
    </location>
</feature>
<feature type="region of interest" description="Disordered" evidence="1">
    <location>
        <begin position="1"/>
        <end position="85"/>
    </location>
</feature>
<evidence type="ECO:0000256" key="1">
    <source>
        <dbReference type="SAM" id="MobiDB-lite"/>
    </source>
</evidence>
<feature type="compositionally biased region" description="Low complexity" evidence="1">
    <location>
        <begin position="54"/>
        <end position="71"/>
    </location>
</feature>
<dbReference type="RefSeq" id="WP_369260429.1">
    <property type="nucleotide sequence ID" value="NZ_CP163440.1"/>
</dbReference>
<gene>
    <name evidence="2" type="ORF">AB5J50_23990</name>
</gene>
<reference evidence="2" key="1">
    <citation type="submission" date="2024-07" db="EMBL/GenBank/DDBJ databases">
        <authorList>
            <person name="Yu S.T."/>
        </authorList>
    </citation>
    <scope>NUCLEOTIDE SEQUENCE</scope>
    <source>
        <strain evidence="2">R35</strain>
    </source>
</reference>
<feature type="compositionally biased region" description="Pro residues" evidence="1">
    <location>
        <begin position="19"/>
        <end position="28"/>
    </location>
</feature>
<sequence length="194" mass="21171">MSTPPPPQGGYNSYGQQPYPGPQGPYPPQQQYGQQQQPPPPQYGQQQPYPPQQPYQGQPPYGQPPYQQHPAPAGPPPGRQRPAFNSRSPLFKAVVFVIALIGAGVYYFTKSDEPYKPSTDTSNSDFSAEVGDCMKNNGTESSPDLEVVDCTNSAAAYKVEKTGSTSECEDGQLKYTKTRRSTTLLTMCLSEISN</sequence>
<feature type="compositionally biased region" description="Pro residues" evidence="1">
    <location>
        <begin position="37"/>
        <end position="53"/>
    </location>
</feature>
<dbReference type="EMBL" id="CP163440">
    <property type="protein sequence ID" value="XDQ63644.1"/>
    <property type="molecule type" value="Genomic_DNA"/>
</dbReference>
<accession>A0AB39S950</accession>